<feature type="signal peptide" evidence="1">
    <location>
        <begin position="1"/>
        <end position="22"/>
    </location>
</feature>
<keyword evidence="1" id="KW-0732">Signal</keyword>
<evidence type="ECO:0000256" key="1">
    <source>
        <dbReference type="SAM" id="SignalP"/>
    </source>
</evidence>
<reference evidence="2" key="1">
    <citation type="submission" date="2022-03" db="EMBL/GenBank/DDBJ databases">
        <authorList>
            <person name="Tunstrom K."/>
        </authorList>
    </citation>
    <scope>NUCLEOTIDE SEQUENCE</scope>
</reference>
<dbReference type="PANTHER" id="PTHR44395">
    <property type="match status" value="1"/>
</dbReference>
<gene>
    <name evidence="2" type="ORF">EEDITHA_LOCUS8057</name>
</gene>
<dbReference type="GO" id="GO:0005783">
    <property type="term" value="C:endoplasmic reticulum"/>
    <property type="evidence" value="ECO:0007669"/>
    <property type="project" value="TreeGrafter"/>
</dbReference>
<evidence type="ECO:0000313" key="3">
    <source>
        <dbReference type="Proteomes" id="UP001153954"/>
    </source>
</evidence>
<feature type="chain" id="PRO_5043672964" evidence="1">
    <location>
        <begin position="23"/>
        <end position="81"/>
    </location>
</feature>
<organism evidence="2 3">
    <name type="scientific">Euphydryas editha</name>
    <name type="common">Edith's checkerspot</name>
    <dbReference type="NCBI Taxonomy" id="104508"/>
    <lineage>
        <taxon>Eukaryota</taxon>
        <taxon>Metazoa</taxon>
        <taxon>Ecdysozoa</taxon>
        <taxon>Arthropoda</taxon>
        <taxon>Hexapoda</taxon>
        <taxon>Insecta</taxon>
        <taxon>Pterygota</taxon>
        <taxon>Neoptera</taxon>
        <taxon>Endopterygota</taxon>
        <taxon>Lepidoptera</taxon>
        <taxon>Glossata</taxon>
        <taxon>Ditrysia</taxon>
        <taxon>Papilionoidea</taxon>
        <taxon>Nymphalidae</taxon>
        <taxon>Nymphalinae</taxon>
        <taxon>Euphydryas</taxon>
    </lineage>
</organism>
<comment type="caution">
    <text evidence="2">The sequence shown here is derived from an EMBL/GenBank/DDBJ whole genome shotgun (WGS) entry which is preliminary data.</text>
</comment>
<sequence>MFLPEFASFVAAILFAVHPIHSEAVTGVVGRAEMLSSLFFLGALLCYARAASRRRYTGKFIILLSLSRLSELQKVVINDVF</sequence>
<dbReference type="EMBL" id="CAKOGL010000011">
    <property type="protein sequence ID" value="CAH2092282.1"/>
    <property type="molecule type" value="Genomic_DNA"/>
</dbReference>
<proteinExistence type="predicted"/>
<protein>
    <submittedName>
        <fullName evidence="2">Uncharacterized protein</fullName>
    </submittedName>
</protein>
<accession>A0AAU9U2E4</accession>
<dbReference type="PANTHER" id="PTHR44395:SF1">
    <property type="entry name" value="PROTEIN O-MANNOSYL-TRANSFERASE TMTC3"/>
    <property type="match status" value="1"/>
</dbReference>
<dbReference type="AlphaFoldDB" id="A0AAU9U2E4"/>
<dbReference type="GO" id="GO:0035269">
    <property type="term" value="P:protein O-linked glycosylation via mannose"/>
    <property type="evidence" value="ECO:0007669"/>
    <property type="project" value="TreeGrafter"/>
</dbReference>
<dbReference type="Proteomes" id="UP001153954">
    <property type="component" value="Unassembled WGS sequence"/>
</dbReference>
<evidence type="ECO:0000313" key="2">
    <source>
        <dbReference type="EMBL" id="CAH2092282.1"/>
    </source>
</evidence>
<keyword evidence="3" id="KW-1185">Reference proteome</keyword>
<dbReference type="GO" id="GO:0000030">
    <property type="term" value="F:mannosyltransferase activity"/>
    <property type="evidence" value="ECO:0007669"/>
    <property type="project" value="TreeGrafter"/>
</dbReference>
<name>A0AAU9U2E4_EUPED</name>